<dbReference type="PANTHER" id="PTHR24026:SF126">
    <property type="entry name" value="PROTOCADHERIN FAT 4"/>
    <property type="match status" value="1"/>
</dbReference>
<feature type="domain" description="Cadherin" evidence="14">
    <location>
        <begin position="560"/>
        <end position="666"/>
    </location>
</feature>
<dbReference type="FunFam" id="2.60.40.60:FF:000033">
    <property type="entry name" value="FAT atypical cadherin 1"/>
    <property type="match status" value="1"/>
</dbReference>
<keyword evidence="2" id="KW-0245">EGF-like domain</keyword>
<feature type="signal peptide" evidence="13">
    <location>
        <begin position="1"/>
        <end position="24"/>
    </location>
</feature>
<feature type="compositionally biased region" description="Pro residues" evidence="11">
    <location>
        <begin position="1002"/>
        <end position="1012"/>
    </location>
</feature>
<dbReference type="AlphaFoldDB" id="A7S5N9"/>
<dbReference type="Gene3D" id="2.60.40.60">
    <property type="entry name" value="Cadherins"/>
    <property type="match status" value="7"/>
</dbReference>
<evidence type="ECO:0000256" key="1">
    <source>
        <dbReference type="ARBA" id="ARBA00004167"/>
    </source>
</evidence>
<dbReference type="GO" id="GO:0007409">
    <property type="term" value="P:axonogenesis"/>
    <property type="evidence" value="ECO:0000318"/>
    <property type="project" value="GO_Central"/>
</dbReference>
<feature type="transmembrane region" description="Helical" evidence="12">
    <location>
        <begin position="871"/>
        <end position="894"/>
    </location>
</feature>
<evidence type="ECO:0000256" key="11">
    <source>
        <dbReference type="SAM" id="MobiDB-lite"/>
    </source>
</evidence>
<evidence type="ECO:0000256" key="13">
    <source>
        <dbReference type="SAM" id="SignalP"/>
    </source>
</evidence>
<organism evidence="15 16">
    <name type="scientific">Nematostella vectensis</name>
    <name type="common">Starlet sea anemone</name>
    <dbReference type="NCBI Taxonomy" id="45351"/>
    <lineage>
        <taxon>Eukaryota</taxon>
        <taxon>Metazoa</taxon>
        <taxon>Cnidaria</taxon>
        <taxon>Anthozoa</taxon>
        <taxon>Hexacorallia</taxon>
        <taxon>Actiniaria</taxon>
        <taxon>Edwardsiidae</taxon>
        <taxon>Nematostella</taxon>
    </lineage>
</organism>
<dbReference type="PROSITE" id="PS50268">
    <property type="entry name" value="CADHERIN_2"/>
    <property type="match status" value="6"/>
</dbReference>
<keyword evidence="9" id="KW-1015">Disulfide bond</keyword>
<dbReference type="InterPro" id="IPR002126">
    <property type="entry name" value="Cadherin-like_dom"/>
</dbReference>
<accession>A7S5N9</accession>
<evidence type="ECO:0000256" key="2">
    <source>
        <dbReference type="ARBA" id="ARBA00022536"/>
    </source>
</evidence>
<dbReference type="GO" id="GO:0005886">
    <property type="term" value="C:plasma membrane"/>
    <property type="evidence" value="ECO:0000318"/>
    <property type="project" value="GO_Central"/>
</dbReference>
<dbReference type="GO" id="GO:0005912">
    <property type="term" value="C:adherens junction"/>
    <property type="evidence" value="ECO:0000318"/>
    <property type="project" value="GO_Central"/>
</dbReference>
<dbReference type="STRING" id="45351.A7S5N9"/>
<dbReference type="OMA" id="AQEVIVH"/>
<dbReference type="SMART" id="SM00112">
    <property type="entry name" value="CA"/>
    <property type="match status" value="7"/>
</dbReference>
<comment type="subcellular location">
    <subcellularLocation>
        <location evidence="1">Membrane</location>
        <topology evidence="1">Single-pass membrane protein</topology>
    </subcellularLocation>
</comment>
<keyword evidence="6 10" id="KW-0106">Calcium</keyword>
<evidence type="ECO:0000256" key="7">
    <source>
        <dbReference type="ARBA" id="ARBA00022989"/>
    </source>
</evidence>
<dbReference type="PRINTS" id="PR00205">
    <property type="entry name" value="CADHERIN"/>
</dbReference>
<sequence>MAVRIGTIFRILLLLGSLIHLANGARPLFDPPDWTTVLPEVNTTAGAPPTFISPIWSDVFPEVNTTAGTNITRFTATDGDGDNISYSLQSNAHPWFRINSSTGDLIVNKTLDREAMGSGDGSFRFEVYASDGSSPQGSLRAFLTIIDINDNAPAFQNTPLTKSCSEDTPVGFPVVTVTATDADATTNAIITFVIVSGNEGEAFSIDKVTGDITISKPLDYENGPRVYTLNISAMNNHTDLMLQSFGVVTINVTDVDDLPANFSQKLYEAHIDKNSPLGSFITQVHAEDMDSLNAPVEYSIYPDSDPDGLFAINKTSGAVTVDGNLKNGVYSLIVNAKSTTQPPAFTLVKVTVGPLPNLTYAVTVLEGEANVQVMDLQPAKSHFNASGGTFTFFGSSGSMFSIDGAKLKVGSTPLDRETAAQHVLDISLTEGGTVKGFVKVTVNVLDINDDRPSFQSPSFNVSVNEIERLGTVILTVFATDGDAGANGTLTYSISAGNEEGFFSINNKTGAISVAKQLDRETRDQYTLTVMAQDGGEPPLNSTTAVAIQVGDANDNPPVIQDAVIQVSLSETAAIDTPVATVIASDKDIGANGRLMYSIESGAHGHFQIKDSSSGAISVAGVLSYKQWHNYTVVVKVTDGGSLALESRAIVLIDVTSTTENRNGPVFASVQYIGGVYKDTSFDFPVLTVTATDSDTGVNGVVEYRIREDTDLFYVEPTSGTIRTADVFADKDEGQSFSFSVQASDKGTPPKETKENAQITMFLLRGSNSLVLTSNMSKDDILLRRPEFLEDIKELNGGGHVIIKSIRPREGNASIITINGIKNLQEMSYNQLFDAFKASEGSPKYVKWQLTGQGEPPVTSARTADEEELSPVVIALIFLSVLVGVAGIAMILILCKKRRDERLPRKHSRVTFNDKPLYIDPVSSSGGGRADPAQEAQEVIVHMDEETSSNGSNDTHVPVDPTVLNYINNAYANSNNESDTDSETYINPDTGEITHFATFFPPPPPNVPPPPIPESDEESNGDLGTENTYMPSDQFDVDYEVFSPAPIGNRAVSPTHSTADSTAQLVDPTTFRETILHDQYFAFNGRLPSNQNKTTEL</sequence>
<keyword evidence="3 12" id="KW-0812">Transmembrane</keyword>
<proteinExistence type="predicted"/>
<dbReference type="Proteomes" id="UP000001593">
    <property type="component" value="Unassembled WGS sequence"/>
</dbReference>
<reference evidence="15 16" key="1">
    <citation type="journal article" date="2007" name="Science">
        <title>Sea anemone genome reveals ancestral eumetazoan gene repertoire and genomic organization.</title>
        <authorList>
            <person name="Putnam N.H."/>
            <person name="Srivastava M."/>
            <person name="Hellsten U."/>
            <person name="Dirks B."/>
            <person name="Chapman J."/>
            <person name="Salamov A."/>
            <person name="Terry A."/>
            <person name="Shapiro H."/>
            <person name="Lindquist E."/>
            <person name="Kapitonov V.V."/>
            <person name="Jurka J."/>
            <person name="Genikhovich G."/>
            <person name="Grigoriev I.V."/>
            <person name="Lucas S.M."/>
            <person name="Steele R.E."/>
            <person name="Finnerty J.R."/>
            <person name="Technau U."/>
            <person name="Martindale M.Q."/>
            <person name="Rokhsar D.S."/>
        </authorList>
    </citation>
    <scope>NUCLEOTIDE SEQUENCE [LARGE SCALE GENOMIC DNA]</scope>
    <source>
        <strain evidence="16">CH2 X CH6</strain>
    </source>
</reference>
<dbReference type="eggNOG" id="KOG1219">
    <property type="taxonomic scope" value="Eukaryota"/>
</dbReference>
<dbReference type="FunFam" id="2.60.40.60:FF:000013">
    <property type="entry name" value="Cadherin EGF LAG seven-pass G-type receptor"/>
    <property type="match status" value="1"/>
</dbReference>
<evidence type="ECO:0000256" key="3">
    <source>
        <dbReference type="ARBA" id="ARBA00022692"/>
    </source>
</evidence>
<dbReference type="FunFam" id="2.60.40.60:FF:000021">
    <property type="entry name" value="FAT atypical cadherin 1"/>
    <property type="match status" value="1"/>
</dbReference>
<feature type="domain" description="Cadherin" evidence="14">
    <location>
        <begin position="455"/>
        <end position="559"/>
    </location>
</feature>
<dbReference type="InterPro" id="IPR015919">
    <property type="entry name" value="Cadherin-like_sf"/>
</dbReference>
<keyword evidence="4 13" id="KW-0732">Signal</keyword>
<name>A7S5N9_NEMVE</name>
<evidence type="ECO:0000256" key="4">
    <source>
        <dbReference type="ARBA" id="ARBA00022729"/>
    </source>
</evidence>
<keyword evidence="8 12" id="KW-0472">Membrane</keyword>
<evidence type="ECO:0000256" key="8">
    <source>
        <dbReference type="ARBA" id="ARBA00023136"/>
    </source>
</evidence>
<keyword evidence="5" id="KW-0677">Repeat</keyword>
<dbReference type="EMBL" id="DS469583">
    <property type="protein sequence ID" value="EDO41044.1"/>
    <property type="molecule type" value="Genomic_DNA"/>
</dbReference>
<evidence type="ECO:0000256" key="12">
    <source>
        <dbReference type="SAM" id="Phobius"/>
    </source>
</evidence>
<dbReference type="GO" id="GO:0044331">
    <property type="term" value="P:cell-cell adhesion mediated by cadherin"/>
    <property type="evidence" value="ECO:0000318"/>
    <property type="project" value="GO_Central"/>
</dbReference>
<keyword evidence="16" id="KW-1185">Reference proteome</keyword>
<evidence type="ECO:0000256" key="5">
    <source>
        <dbReference type="ARBA" id="ARBA00022737"/>
    </source>
</evidence>
<dbReference type="GO" id="GO:0005509">
    <property type="term" value="F:calcium ion binding"/>
    <property type="evidence" value="ECO:0007669"/>
    <property type="project" value="UniProtKB-UniRule"/>
</dbReference>
<dbReference type="Pfam" id="PF00028">
    <property type="entry name" value="Cadherin"/>
    <property type="match status" value="6"/>
</dbReference>
<feature type="domain" description="Cadherin" evidence="14">
    <location>
        <begin position="156"/>
        <end position="262"/>
    </location>
</feature>
<evidence type="ECO:0000313" key="15">
    <source>
        <dbReference type="EMBL" id="EDO41044.1"/>
    </source>
</evidence>
<keyword evidence="7 12" id="KW-1133">Transmembrane helix</keyword>
<dbReference type="GO" id="GO:0007156">
    <property type="term" value="P:homophilic cell adhesion via plasma membrane adhesion molecules"/>
    <property type="evidence" value="ECO:0007669"/>
    <property type="project" value="InterPro"/>
</dbReference>
<evidence type="ECO:0000256" key="10">
    <source>
        <dbReference type="PROSITE-ProRule" id="PRU00043"/>
    </source>
</evidence>
<dbReference type="CDD" id="cd11304">
    <property type="entry name" value="Cadherin_repeat"/>
    <property type="match status" value="6"/>
</dbReference>
<evidence type="ECO:0000313" key="16">
    <source>
        <dbReference type="Proteomes" id="UP000001593"/>
    </source>
</evidence>
<protein>
    <recommendedName>
        <fullName evidence="14">Cadherin domain-containing protein</fullName>
    </recommendedName>
</protein>
<feature type="domain" description="Cadherin" evidence="14">
    <location>
        <begin position="64"/>
        <end position="155"/>
    </location>
</feature>
<evidence type="ECO:0000259" key="14">
    <source>
        <dbReference type="PROSITE" id="PS50268"/>
    </source>
</evidence>
<feature type="chain" id="PRO_5002714768" description="Cadherin domain-containing protein" evidence="13">
    <location>
        <begin position="25"/>
        <end position="1096"/>
    </location>
</feature>
<dbReference type="FunFam" id="2.60.40.60:FF:000020">
    <property type="entry name" value="Dachsous cadherin-related 1b"/>
    <property type="match status" value="1"/>
</dbReference>
<dbReference type="SUPFAM" id="SSF49313">
    <property type="entry name" value="Cadherin-like"/>
    <property type="match status" value="7"/>
</dbReference>
<dbReference type="HOGENOM" id="CLU_283908_0_0_1"/>
<evidence type="ECO:0000256" key="6">
    <source>
        <dbReference type="ARBA" id="ARBA00022837"/>
    </source>
</evidence>
<gene>
    <name evidence="15" type="ORF">NEMVEDRAFT_v1g243040</name>
</gene>
<feature type="domain" description="Cadherin" evidence="14">
    <location>
        <begin position="263"/>
        <end position="454"/>
    </location>
</feature>
<feature type="domain" description="Cadherin" evidence="14">
    <location>
        <begin position="667"/>
        <end position="787"/>
    </location>
</feature>
<dbReference type="InParanoid" id="A7S5N9"/>
<feature type="region of interest" description="Disordered" evidence="11">
    <location>
        <begin position="1002"/>
        <end position="1030"/>
    </location>
</feature>
<dbReference type="InterPro" id="IPR020894">
    <property type="entry name" value="Cadherin_CS"/>
</dbReference>
<dbReference type="PANTHER" id="PTHR24026">
    <property type="entry name" value="FAT ATYPICAL CADHERIN-RELATED"/>
    <property type="match status" value="1"/>
</dbReference>
<dbReference type="PROSITE" id="PS00232">
    <property type="entry name" value="CADHERIN_1"/>
    <property type="match status" value="2"/>
</dbReference>
<evidence type="ECO:0000256" key="9">
    <source>
        <dbReference type="ARBA" id="ARBA00023157"/>
    </source>
</evidence>